<keyword evidence="3" id="KW-1185">Reference proteome</keyword>
<sequence>MPPTVLSSTSVPEGLVELLAGHLPYSLPLLRRLQFTRFKGGLAPTSRIIVTPPDAFRQDGEKETIHFTAAFLDPATSPETQMWVYSTLEDGKVSDSDREVCAEQIVAVVEEARRIGNAYDGEMAYPGNLLVGTLHSAIQEVMKEKGIKFKSNSADLGSNKWLFRMEDLPSGEVDLADGLHWHTFVLLPSLTIKTRDKTPIAWAFLGVDGSLSSLYCEEAYRGRGFAKALSAKLFRADTGKYGDDGWCAADVSPDNTNSQALCKSLGGTLSWIQLEL</sequence>
<dbReference type="Pfam" id="PF08445">
    <property type="entry name" value="FR47"/>
    <property type="match status" value="1"/>
</dbReference>
<comment type="caution">
    <text evidence="2">The sequence shown here is derived from an EMBL/GenBank/DDBJ whole genome shotgun (WGS) entry which is preliminary data.</text>
</comment>
<dbReference type="KEGG" id="sapo:SAPIO_CDS7981"/>
<dbReference type="EMBL" id="JOWA01000115">
    <property type="protein sequence ID" value="KEZ40829.1"/>
    <property type="molecule type" value="Genomic_DNA"/>
</dbReference>
<dbReference type="OrthoDB" id="61870at2759"/>
<evidence type="ECO:0000259" key="1">
    <source>
        <dbReference type="Pfam" id="PF08445"/>
    </source>
</evidence>
<dbReference type="GeneID" id="27727053"/>
<dbReference type="Gene3D" id="3.40.630.30">
    <property type="match status" value="1"/>
</dbReference>
<organism evidence="2 3">
    <name type="scientific">Pseudallescheria apiosperma</name>
    <name type="common">Scedosporium apiospermum</name>
    <dbReference type="NCBI Taxonomy" id="563466"/>
    <lineage>
        <taxon>Eukaryota</taxon>
        <taxon>Fungi</taxon>
        <taxon>Dikarya</taxon>
        <taxon>Ascomycota</taxon>
        <taxon>Pezizomycotina</taxon>
        <taxon>Sordariomycetes</taxon>
        <taxon>Hypocreomycetidae</taxon>
        <taxon>Microascales</taxon>
        <taxon>Microascaceae</taxon>
        <taxon>Scedosporium</taxon>
    </lineage>
</organism>
<proteinExistence type="predicted"/>
<dbReference type="PANTHER" id="PTHR20958:SF6">
    <property type="entry name" value="GLYCINE N-ACYLTRANSFERASE-LIKE PROTEIN"/>
    <property type="match status" value="1"/>
</dbReference>
<dbReference type="VEuPathDB" id="FungiDB:SAPIO_CDS7981"/>
<evidence type="ECO:0000313" key="3">
    <source>
        <dbReference type="Proteomes" id="UP000028545"/>
    </source>
</evidence>
<protein>
    <recommendedName>
        <fullName evidence="1">GCN5-related N-acetyltransferase Rv2170-like domain-containing protein</fullName>
    </recommendedName>
</protein>
<dbReference type="RefSeq" id="XP_016640628.1">
    <property type="nucleotide sequence ID" value="XM_016789724.1"/>
</dbReference>
<gene>
    <name evidence="2" type="ORF">SAPIO_CDS7981</name>
</gene>
<evidence type="ECO:0000313" key="2">
    <source>
        <dbReference type="EMBL" id="KEZ40829.1"/>
    </source>
</evidence>
<dbReference type="AlphaFoldDB" id="A0A084G0G7"/>
<accession>A0A084G0G7</accession>
<dbReference type="SUPFAM" id="SSF55729">
    <property type="entry name" value="Acyl-CoA N-acyltransferases (Nat)"/>
    <property type="match status" value="1"/>
</dbReference>
<dbReference type="HOGENOM" id="CLU_030809_1_0_1"/>
<dbReference type="InterPro" id="IPR053225">
    <property type="entry name" value="Acyl-CoA_N-acyltransferase"/>
</dbReference>
<dbReference type="OMA" id="DEMPIAW"/>
<feature type="domain" description="GCN5-related N-acetyltransferase Rv2170-like" evidence="1">
    <location>
        <begin position="200"/>
        <end position="271"/>
    </location>
</feature>
<name>A0A084G0G7_PSEDA</name>
<dbReference type="Proteomes" id="UP000028545">
    <property type="component" value="Unassembled WGS sequence"/>
</dbReference>
<dbReference type="PANTHER" id="PTHR20958">
    <property type="entry name" value="GLYCINE N-ACYLTRANSFERASE-LIKE PROTEIN"/>
    <property type="match status" value="1"/>
</dbReference>
<dbReference type="GO" id="GO:0016747">
    <property type="term" value="F:acyltransferase activity, transferring groups other than amino-acyl groups"/>
    <property type="evidence" value="ECO:0007669"/>
    <property type="project" value="InterPro"/>
</dbReference>
<dbReference type="InterPro" id="IPR016181">
    <property type="entry name" value="Acyl_CoA_acyltransferase"/>
</dbReference>
<dbReference type="InterPro" id="IPR013653">
    <property type="entry name" value="GCN5-like_dom"/>
</dbReference>
<reference evidence="2 3" key="1">
    <citation type="journal article" date="2014" name="Genome Announc.">
        <title>Draft genome sequence of the pathogenic fungus Scedosporium apiospermum.</title>
        <authorList>
            <person name="Vandeputte P."/>
            <person name="Ghamrawi S."/>
            <person name="Rechenmann M."/>
            <person name="Iltis A."/>
            <person name="Giraud S."/>
            <person name="Fleury M."/>
            <person name="Thornton C."/>
            <person name="Delhaes L."/>
            <person name="Meyer W."/>
            <person name="Papon N."/>
            <person name="Bouchara J.P."/>
        </authorList>
    </citation>
    <scope>NUCLEOTIDE SEQUENCE [LARGE SCALE GENOMIC DNA]</scope>
    <source>
        <strain evidence="2 3">IHEM 14462</strain>
    </source>
</reference>